<feature type="transmembrane region" description="Helical" evidence="1">
    <location>
        <begin position="219"/>
        <end position="237"/>
    </location>
</feature>
<feature type="transmembrane region" description="Helical" evidence="1">
    <location>
        <begin position="243"/>
        <end position="266"/>
    </location>
</feature>
<accession>A0A810KTJ9</accession>
<keyword evidence="1" id="KW-1133">Transmembrane helix</keyword>
<proteinExistence type="predicted"/>
<feature type="transmembrane region" description="Helical" evidence="1">
    <location>
        <begin position="58"/>
        <end position="76"/>
    </location>
</feature>
<feature type="transmembrane region" description="Helical" evidence="1">
    <location>
        <begin position="124"/>
        <end position="142"/>
    </location>
</feature>
<keyword evidence="3" id="KW-1185">Reference proteome</keyword>
<gene>
    <name evidence="2" type="ORF">Asera_04120</name>
</gene>
<feature type="transmembrane region" description="Helical" evidence="1">
    <location>
        <begin position="21"/>
        <end position="38"/>
    </location>
</feature>
<reference evidence="2" key="1">
    <citation type="submission" date="2020-08" db="EMBL/GenBank/DDBJ databases">
        <title>Whole genome shotgun sequence of Actinocatenispora sera NBRC 101916.</title>
        <authorList>
            <person name="Komaki H."/>
            <person name="Tamura T."/>
        </authorList>
    </citation>
    <scope>NUCLEOTIDE SEQUENCE</scope>
    <source>
        <strain evidence="2">NBRC 101916</strain>
    </source>
</reference>
<organism evidence="2 3">
    <name type="scientific">Actinocatenispora sera</name>
    <dbReference type="NCBI Taxonomy" id="390989"/>
    <lineage>
        <taxon>Bacteria</taxon>
        <taxon>Bacillati</taxon>
        <taxon>Actinomycetota</taxon>
        <taxon>Actinomycetes</taxon>
        <taxon>Micromonosporales</taxon>
        <taxon>Micromonosporaceae</taxon>
        <taxon>Actinocatenispora</taxon>
    </lineage>
</organism>
<dbReference type="RefSeq" id="WP_157035103.1">
    <property type="nucleotide sequence ID" value="NZ_AP023354.1"/>
</dbReference>
<feature type="transmembrane region" description="Helical" evidence="1">
    <location>
        <begin position="149"/>
        <end position="169"/>
    </location>
</feature>
<dbReference type="EMBL" id="AP023354">
    <property type="protein sequence ID" value="BCJ26304.1"/>
    <property type="molecule type" value="Genomic_DNA"/>
</dbReference>
<dbReference type="KEGG" id="aser:Asera_04120"/>
<evidence type="ECO:0000313" key="2">
    <source>
        <dbReference type="EMBL" id="BCJ26304.1"/>
    </source>
</evidence>
<feature type="transmembrane region" description="Helical" evidence="1">
    <location>
        <begin position="189"/>
        <end position="212"/>
    </location>
</feature>
<sequence>MAAALPNAAHSAGGRRPGTPLIALAAGGVFGVAQTFVAQRCGLLRFDATNGEWSSIELGTLVWLSAASVVLGLLTARRITHARRDSDAFVLGAAVLGSLLAVPLATSSAAWAAIYGGDVATGRVVLHVLLGAGLGLLAGALAQRYRATAVGLAAGIALAWSFAVLAGLLRPDRPPILDHPDLGIGAAGSGQRLGGLVVALLYGAALGIVWSTRSIRTRVAAATAGPALAAAAYLLVVPFDGEFWPWSPIPTALAAIPLAAAGAALAGRLTDRFQRRHD</sequence>
<dbReference type="Proteomes" id="UP000680750">
    <property type="component" value="Chromosome"/>
</dbReference>
<protein>
    <submittedName>
        <fullName evidence="2">Uncharacterized protein</fullName>
    </submittedName>
</protein>
<name>A0A810KTJ9_9ACTN</name>
<keyword evidence="1" id="KW-0472">Membrane</keyword>
<dbReference type="OrthoDB" id="9811975at2"/>
<dbReference type="AlphaFoldDB" id="A0A810KTJ9"/>
<evidence type="ECO:0000313" key="3">
    <source>
        <dbReference type="Proteomes" id="UP000680750"/>
    </source>
</evidence>
<keyword evidence="1" id="KW-0812">Transmembrane</keyword>
<feature type="transmembrane region" description="Helical" evidence="1">
    <location>
        <begin position="88"/>
        <end position="112"/>
    </location>
</feature>
<evidence type="ECO:0000256" key="1">
    <source>
        <dbReference type="SAM" id="Phobius"/>
    </source>
</evidence>